<dbReference type="GO" id="GO:0006465">
    <property type="term" value="P:signal peptide processing"/>
    <property type="evidence" value="ECO:0007669"/>
    <property type="project" value="InterPro"/>
</dbReference>
<reference evidence="11 12" key="1">
    <citation type="submission" date="2016-10" db="EMBL/GenBank/DDBJ databases">
        <authorList>
            <person name="de Groot N.N."/>
        </authorList>
    </citation>
    <scope>NUCLEOTIDE SEQUENCE [LARGE SCALE GENOMIC DNA]</scope>
    <source>
        <strain evidence="11 12">DSM 13305</strain>
    </source>
</reference>
<comment type="catalytic activity">
    <reaction evidence="1 8">
        <text>Cleavage of hydrophobic, N-terminal signal or leader sequences from secreted and periplasmic proteins.</text>
        <dbReference type="EC" id="3.4.21.89"/>
    </reaction>
</comment>
<keyword evidence="5 8" id="KW-0645">Protease</keyword>
<evidence type="ECO:0000256" key="2">
    <source>
        <dbReference type="ARBA" id="ARBA00004401"/>
    </source>
</evidence>
<comment type="similarity">
    <text evidence="3 9">Belongs to the peptidase S26 family.</text>
</comment>
<dbReference type="PANTHER" id="PTHR43390">
    <property type="entry name" value="SIGNAL PEPTIDASE I"/>
    <property type="match status" value="1"/>
</dbReference>
<dbReference type="PROSITE" id="PS00760">
    <property type="entry name" value="SPASE_I_2"/>
    <property type="match status" value="1"/>
</dbReference>
<dbReference type="Gene3D" id="2.10.109.10">
    <property type="entry name" value="Umud Fragment, subunit A"/>
    <property type="match status" value="1"/>
</dbReference>
<accession>A0A1H8X822</accession>
<organism evidence="11 12">
    <name type="scientific">Propionispora vibrioides</name>
    <dbReference type="NCBI Taxonomy" id="112903"/>
    <lineage>
        <taxon>Bacteria</taxon>
        <taxon>Bacillati</taxon>
        <taxon>Bacillota</taxon>
        <taxon>Negativicutes</taxon>
        <taxon>Selenomonadales</taxon>
        <taxon>Sporomusaceae</taxon>
        <taxon>Propionispora</taxon>
    </lineage>
</organism>
<dbReference type="GO" id="GO:0009003">
    <property type="term" value="F:signal peptidase activity"/>
    <property type="evidence" value="ECO:0007669"/>
    <property type="project" value="UniProtKB-EC"/>
</dbReference>
<evidence type="ECO:0000313" key="12">
    <source>
        <dbReference type="Proteomes" id="UP000198847"/>
    </source>
</evidence>
<dbReference type="InterPro" id="IPR019757">
    <property type="entry name" value="Pept_S26A_signal_pept_1_Lys-AS"/>
</dbReference>
<name>A0A1H8X822_9FIRM</name>
<dbReference type="InterPro" id="IPR036286">
    <property type="entry name" value="LexA/Signal_pep-like_sf"/>
</dbReference>
<evidence type="ECO:0000259" key="10">
    <source>
        <dbReference type="Pfam" id="PF10502"/>
    </source>
</evidence>
<keyword evidence="8" id="KW-0812">Transmembrane</keyword>
<evidence type="ECO:0000256" key="4">
    <source>
        <dbReference type="ARBA" id="ARBA00013208"/>
    </source>
</evidence>
<feature type="active site" evidence="7">
    <location>
        <position position="107"/>
    </location>
</feature>
<feature type="active site" evidence="7">
    <location>
        <position position="38"/>
    </location>
</feature>
<feature type="transmembrane region" description="Helical" evidence="8">
    <location>
        <begin position="12"/>
        <end position="29"/>
    </location>
</feature>
<dbReference type="PANTHER" id="PTHR43390:SF1">
    <property type="entry name" value="CHLOROPLAST PROCESSING PEPTIDASE"/>
    <property type="match status" value="1"/>
</dbReference>
<evidence type="ECO:0000256" key="9">
    <source>
        <dbReference type="RuleBase" id="RU362042"/>
    </source>
</evidence>
<evidence type="ECO:0000256" key="1">
    <source>
        <dbReference type="ARBA" id="ARBA00000677"/>
    </source>
</evidence>
<dbReference type="SUPFAM" id="SSF51306">
    <property type="entry name" value="LexA/Signal peptidase"/>
    <property type="match status" value="1"/>
</dbReference>
<dbReference type="GO" id="GO:0004252">
    <property type="term" value="F:serine-type endopeptidase activity"/>
    <property type="evidence" value="ECO:0007669"/>
    <property type="project" value="InterPro"/>
</dbReference>
<evidence type="ECO:0000256" key="3">
    <source>
        <dbReference type="ARBA" id="ARBA00009370"/>
    </source>
</evidence>
<proteinExistence type="inferred from homology"/>
<feature type="domain" description="Peptidase S26" evidence="10">
    <location>
        <begin position="9"/>
        <end position="185"/>
    </location>
</feature>
<dbReference type="NCBIfam" id="TIGR02227">
    <property type="entry name" value="sigpep_I_bact"/>
    <property type="match status" value="1"/>
</dbReference>
<dbReference type="Pfam" id="PF10502">
    <property type="entry name" value="Peptidase_S26"/>
    <property type="match status" value="1"/>
</dbReference>
<dbReference type="EMBL" id="FODY01000021">
    <property type="protein sequence ID" value="SEP36086.1"/>
    <property type="molecule type" value="Genomic_DNA"/>
</dbReference>
<dbReference type="GO" id="GO:0005886">
    <property type="term" value="C:plasma membrane"/>
    <property type="evidence" value="ECO:0007669"/>
    <property type="project" value="UniProtKB-SubCell"/>
</dbReference>
<dbReference type="InterPro" id="IPR019533">
    <property type="entry name" value="Peptidase_S26"/>
</dbReference>
<dbReference type="OrthoDB" id="9802919at2"/>
<dbReference type="InterPro" id="IPR019756">
    <property type="entry name" value="Pept_S26A_signal_pept_1_Ser-AS"/>
</dbReference>
<keyword evidence="8" id="KW-1133">Transmembrane helix</keyword>
<dbReference type="AlphaFoldDB" id="A0A1H8X822"/>
<sequence>MKLLTELGDWLYSILVALALALFINIFLFQPSLVVGQSMEPTLHDGQRIFLSKLSHTLGKLPNYGDIVTIDSRVLRERDWQDDMTDPLMNWVNLLTGKQPSHTVWVKRVIGKPGDTLEFKQGHIYRNGALLDEPYIKEPMRNVADKQITVPDGQLFVLGDNRNNSSDSRVIGPIPRNHVLGTMVFGL</sequence>
<dbReference type="InterPro" id="IPR000223">
    <property type="entry name" value="Pept_S26A_signal_pept_1"/>
</dbReference>
<dbReference type="PROSITE" id="PS00501">
    <property type="entry name" value="SPASE_I_1"/>
    <property type="match status" value="1"/>
</dbReference>
<dbReference type="RefSeq" id="WP_091749353.1">
    <property type="nucleotide sequence ID" value="NZ_FODY01000021.1"/>
</dbReference>
<protein>
    <recommendedName>
        <fullName evidence="4 8">Signal peptidase I</fullName>
        <ecNumber evidence="4 8">3.4.21.89</ecNumber>
    </recommendedName>
</protein>
<keyword evidence="12" id="KW-1185">Reference proteome</keyword>
<evidence type="ECO:0000313" key="11">
    <source>
        <dbReference type="EMBL" id="SEP36086.1"/>
    </source>
</evidence>
<dbReference type="InterPro" id="IPR019758">
    <property type="entry name" value="Pept_S26A_signal_pept_1_CS"/>
</dbReference>
<keyword evidence="8" id="KW-0472">Membrane</keyword>
<dbReference type="PROSITE" id="PS00761">
    <property type="entry name" value="SPASE_I_3"/>
    <property type="match status" value="1"/>
</dbReference>
<evidence type="ECO:0000256" key="7">
    <source>
        <dbReference type="PIRSR" id="PIRSR600223-1"/>
    </source>
</evidence>
<comment type="subcellular location">
    <subcellularLocation>
        <location evidence="2">Cell membrane</location>
        <topology evidence="2">Single-pass type II membrane protein</topology>
    </subcellularLocation>
    <subcellularLocation>
        <location evidence="9">Membrane</location>
        <topology evidence="9">Single-pass type II membrane protein</topology>
    </subcellularLocation>
</comment>
<dbReference type="STRING" id="112903.SAMN04490178_12113"/>
<dbReference type="CDD" id="cd06530">
    <property type="entry name" value="S26_SPase_I"/>
    <property type="match status" value="1"/>
</dbReference>
<evidence type="ECO:0000256" key="6">
    <source>
        <dbReference type="ARBA" id="ARBA00022801"/>
    </source>
</evidence>
<gene>
    <name evidence="11" type="ORF">SAMN04490178_12113</name>
</gene>
<dbReference type="EC" id="3.4.21.89" evidence="4 8"/>
<dbReference type="PRINTS" id="PR00727">
    <property type="entry name" value="LEADERPTASE"/>
</dbReference>
<dbReference type="Proteomes" id="UP000198847">
    <property type="component" value="Unassembled WGS sequence"/>
</dbReference>
<evidence type="ECO:0000256" key="5">
    <source>
        <dbReference type="ARBA" id="ARBA00022670"/>
    </source>
</evidence>
<keyword evidence="6 8" id="KW-0378">Hydrolase</keyword>
<evidence type="ECO:0000256" key="8">
    <source>
        <dbReference type="RuleBase" id="RU003993"/>
    </source>
</evidence>